<evidence type="ECO:0008006" key="4">
    <source>
        <dbReference type="Google" id="ProtNLM"/>
    </source>
</evidence>
<keyword evidence="3" id="KW-1185">Reference proteome</keyword>
<name>A0ABT5HUN9_9CAUL</name>
<proteinExistence type="predicted"/>
<keyword evidence="1" id="KW-1133">Transmembrane helix</keyword>
<dbReference type="RefSeq" id="WP_272748255.1">
    <property type="nucleotide sequence ID" value="NZ_JAQQKX010000008.1"/>
</dbReference>
<keyword evidence="1" id="KW-0812">Transmembrane</keyword>
<organism evidence="2 3">
    <name type="scientific">Asticcacaulis aquaticus</name>
    <dbReference type="NCBI Taxonomy" id="2984212"/>
    <lineage>
        <taxon>Bacteria</taxon>
        <taxon>Pseudomonadati</taxon>
        <taxon>Pseudomonadota</taxon>
        <taxon>Alphaproteobacteria</taxon>
        <taxon>Caulobacterales</taxon>
        <taxon>Caulobacteraceae</taxon>
        <taxon>Asticcacaulis</taxon>
    </lineage>
</organism>
<evidence type="ECO:0000313" key="2">
    <source>
        <dbReference type="EMBL" id="MDC7683792.1"/>
    </source>
</evidence>
<gene>
    <name evidence="2" type="ORF">PQU92_10925</name>
</gene>
<protein>
    <recommendedName>
        <fullName evidence="4">Transmembrane protein (PGPGW)</fullName>
    </recommendedName>
</protein>
<comment type="caution">
    <text evidence="2">The sequence shown here is derived from an EMBL/GenBank/DDBJ whole genome shotgun (WGS) entry which is preliminary data.</text>
</comment>
<sequence>MSRLSGFFAGILKPSEKKVSVSRAVRVVKLRKKKNPVHRSMSRLWRAGLISLGSLLVLLGILIAPLPGPLGMPVSIAGLIIVLKNSYWAKRQFIKVQRKHPKWLGPLRRLLRPRAKVVSIVWHQMLKTEKLVLKAPGRMLGGFRRRFLRKSKKNIFHTQSAK</sequence>
<accession>A0ABT5HUN9</accession>
<dbReference type="Proteomes" id="UP001214854">
    <property type="component" value="Unassembled WGS sequence"/>
</dbReference>
<dbReference type="EMBL" id="JAQQKX010000008">
    <property type="protein sequence ID" value="MDC7683792.1"/>
    <property type="molecule type" value="Genomic_DNA"/>
</dbReference>
<keyword evidence="1" id="KW-0472">Membrane</keyword>
<feature type="transmembrane region" description="Helical" evidence="1">
    <location>
        <begin position="44"/>
        <end position="64"/>
    </location>
</feature>
<reference evidence="2 3" key="1">
    <citation type="submission" date="2023-01" db="EMBL/GenBank/DDBJ databases">
        <title>Novel species of the genus Asticcacaulis isolated from rivers.</title>
        <authorList>
            <person name="Lu H."/>
        </authorList>
    </citation>
    <scope>NUCLEOTIDE SEQUENCE [LARGE SCALE GENOMIC DNA]</scope>
    <source>
        <strain evidence="2 3">BYS171W</strain>
    </source>
</reference>
<feature type="transmembrane region" description="Helical" evidence="1">
    <location>
        <begin position="70"/>
        <end position="89"/>
    </location>
</feature>
<evidence type="ECO:0000256" key="1">
    <source>
        <dbReference type="SAM" id="Phobius"/>
    </source>
</evidence>
<evidence type="ECO:0000313" key="3">
    <source>
        <dbReference type="Proteomes" id="UP001214854"/>
    </source>
</evidence>